<proteinExistence type="predicted"/>
<sequence length="100" mass="11137">MSCRLQSRLKATNGGSENTSFILSDVCSVCRCLRMIRPMLGSARENVITSGILVLFSEFVFSRKRSSLFLLSTFINSVSTNAPSYPRFTSCVFTACLCFR</sequence>
<name>A0A9D4FYH4_DREPO</name>
<gene>
    <name evidence="1" type="ORF">DPMN_132509</name>
</gene>
<dbReference type="EMBL" id="JAIWYP010000006">
    <property type="protein sequence ID" value="KAH3804227.1"/>
    <property type="molecule type" value="Genomic_DNA"/>
</dbReference>
<evidence type="ECO:0000313" key="1">
    <source>
        <dbReference type="EMBL" id="KAH3804227.1"/>
    </source>
</evidence>
<comment type="caution">
    <text evidence="1">The sequence shown here is derived from an EMBL/GenBank/DDBJ whole genome shotgun (WGS) entry which is preliminary data.</text>
</comment>
<accession>A0A9D4FYH4</accession>
<reference evidence="1" key="2">
    <citation type="submission" date="2020-11" db="EMBL/GenBank/DDBJ databases">
        <authorList>
            <person name="McCartney M.A."/>
            <person name="Auch B."/>
            <person name="Kono T."/>
            <person name="Mallez S."/>
            <person name="Becker A."/>
            <person name="Gohl D.M."/>
            <person name="Silverstein K.A.T."/>
            <person name="Koren S."/>
            <person name="Bechman K.B."/>
            <person name="Herman A."/>
            <person name="Abrahante J.E."/>
            <person name="Garbe J."/>
        </authorList>
    </citation>
    <scope>NUCLEOTIDE SEQUENCE</scope>
    <source>
        <strain evidence="1">Duluth1</strain>
        <tissue evidence="1">Whole animal</tissue>
    </source>
</reference>
<protein>
    <submittedName>
        <fullName evidence="1">Uncharacterized protein</fullName>
    </submittedName>
</protein>
<dbReference type="Proteomes" id="UP000828390">
    <property type="component" value="Unassembled WGS sequence"/>
</dbReference>
<organism evidence="1 2">
    <name type="scientific">Dreissena polymorpha</name>
    <name type="common">Zebra mussel</name>
    <name type="synonym">Mytilus polymorpha</name>
    <dbReference type="NCBI Taxonomy" id="45954"/>
    <lineage>
        <taxon>Eukaryota</taxon>
        <taxon>Metazoa</taxon>
        <taxon>Spiralia</taxon>
        <taxon>Lophotrochozoa</taxon>
        <taxon>Mollusca</taxon>
        <taxon>Bivalvia</taxon>
        <taxon>Autobranchia</taxon>
        <taxon>Heteroconchia</taxon>
        <taxon>Euheterodonta</taxon>
        <taxon>Imparidentia</taxon>
        <taxon>Neoheterodontei</taxon>
        <taxon>Myida</taxon>
        <taxon>Dreissenoidea</taxon>
        <taxon>Dreissenidae</taxon>
        <taxon>Dreissena</taxon>
    </lineage>
</organism>
<dbReference type="AlphaFoldDB" id="A0A9D4FYH4"/>
<reference evidence="1" key="1">
    <citation type="journal article" date="2019" name="bioRxiv">
        <title>The Genome of the Zebra Mussel, Dreissena polymorpha: A Resource for Invasive Species Research.</title>
        <authorList>
            <person name="McCartney M.A."/>
            <person name="Auch B."/>
            <person name="Kono T."/>
            <person name="Mallez S."/>
            <person name="Zhang Y."/>
            <person name="Obille A."/>
            <person name="Becker A."/>
            <person name="Abrahante J.E."/>
            <person name="Garbe J."/>
            <person name="Badalamenti J.P."/>
            <person name="Herman A."/>
            <person name="Mangelson H."/>
            <person name="Liachko I."/>
            <person name="Sullivan S."/>
            <person name="Sone E.D."/>
            <person name="Koren S."/>
            <person name="Silverstein K.A.T."/>
            <person name="Beckman K.B."/>
            <person name="Gohl D.M."/>
        </authorList>
    </citation>
    <scope>NUCLEOTIDE SEQUENCE</scope>
    <source>
        <strain evidence="1">Duluth1</strain>
        <tissue evidence="1">Whole animal</tissue>
    </source>
</reference>
<keyword evidence="2" id="KW-1185">Reference proteome</keyword>
<evidence type="ECO:0000313" key="2">
    <source>
        <dbReference type="Proteomes" id="UP000828390"/>
    </source>
</evidence>